<keyword evidence="3" id="KW-0813">Transport</keyword>
<keyword evidence="22" id="KW-1185">Reference proteome</keyword>
<feature type="transmembrane region" description="Helical" evidence="17">
    <location>
        <begin position="337"/>
        <end position="356"/>
    </location>
</feature>
<evidence type="ECO:0000256" key="10">
    <source>
        <dbReference type="ARBA" id="ARBA00023002"/>
    </source>
</evidence>
<keyword evidence="13" id="KW-0676">Redox-active center</keyword>
<evidence type="ECO:0000256" key="6">
    <source>
        <dbReference type="ARBA" id="ARBA00022692"/>
    </source>
</evidence>
<keyword evidence="8" id="KW-0249">Electron transport</keyword>
<keyword evidence="6 17" id="KW-0812">Transmembrane</keyword>
<dbReference type="InterPro" id="IPR044182">
    <property type="entry name" value="CITRX"/>
</dbReference>
<keyword evidence="10" id="KW-0560">Oxidoreductase</keyword>
<evidence type="ECO:0000256" key="9">
    <source>
        <dbReference type="ARBA" id="ARBA00022989"/>
    </source>
</evidence>
<comment type="similarity">
    <text evidence="14">Belongs to the thioredoxin family. Plant CITRX-type subfamily.</text>
</comment>
<keyword evidence="7" id="KW-0809">Transit peptide</keyword>
<dbReference type="Pfam" id="PF03188">
    <property type="entry name" value="Cytochrom_B561"/>
    <property type="match status" value="1"/>
</dbReference>
<evidence type="ECO:0000256" key="17">
    <source>
        <dbReference type="SAM" id="Phobius"/>
    </source>
</evidence>
<dbReference type="PROSITE" id="PS50939">
    <property type="entry name" value="CYTOCHROME_B561"/>
    <property type="match status" value="1"/>
</dbReference>
<evidence type="ECO:0000256" key="8">
    <source>
        <dbReference type="ARBA" id="ARBA00022982"/>
    </source>
</evidence>
<feature type="domain" description="Thioredoxin" evidence="19">
    <location>
        <begin position="55"/>
        <end position="205"/>
    </location>
</feature>
<evidence type="ECO:0000256" key="3">
    <source>
        <dbReference type="ARBA" id="ARBA00022448"/>
    </source>
</evidence>
<keyword evidence="12" id="KW-1015">Disulfide bond</keyword>
<protein>
    <recommendedName>
        <fullName evidence="15">Thioredoxin-like protein CITRX, chloroplastic</fullName>
    </recommendedName>
    <alternativeName>
        <fullName evidence="16">Cf-9-interacting thioredoxin</fullName>
    </alternativeName>
</protein>
<feature type="transmembrane region" description="Helical" evidence="17">
    <location>
        <begin position="368"/>
        <end position="391"/>
    </location>
</feature>
<evidence type="ECO:0000256" key="15">
    <source>
        <dbReference type="ARBA" id="ARBA00071708"/>
    </source>
</evidence>
<evidence type="ECO:0000256" key="5">
    <source>
        <dbReference type="ARBA" id="ARBA00022640"/>
    </source>
</evidence>
<dbReference type="Proteomes" id="UP000636800">
    <property type="component" value="Chromosome 12"/>
</dbReference>
<dbReference type="GO" id="GO:0015035">
    <property type="term" value="F:protein-disulfide reductase activity"/>
    <property type="evidence" value="ECO:0007669"/>
    <property type="project" value="InterPro"/>
</dbReference>
<gene>
    <name evidence="21" type="ORF">HPP92_022999</name>
    <name evidence="20" type="ORF">HPP92_023265</name>
</gene>
<evidence type="ECO:0000259" key="19">
    <source>
        <dbReference type="PROSITE" id="PS51352"/>
    </source>
</evidence>
<dbReference type="SUPFAM" id="SSF52833">
    <property type="entry name" value="Thioredoxin-like"/>
    <property type="match status" value="1"/>
</dbReference>
<feature type="domain" description="Cytochrome b561" evidence="18">
    <location>
        <begin position="227"/>
        <end position="430"/>
    </location>
</feature>
<proteinExistence type="inferred from homology"/>
<dbReference type="GO" id="GO:0045454">
    <property type="term" value="P:cell redox homeostasis"/>
    <property type="evidence" value="ECO:0007669"/>
    <property type="project" value="InterPro"/>
</dbReference>
<dbReference type="InterPro" id="IPR006593">
    <property type="entry name" value="Cyt_b561/ferric_Rdtase_TM"/>
</dbReference>
<sequence length="462" mass="52020">MAAAIYCWPSFLASAGGWWTSSSPTVPRFQFSLFSSAADVGHRYFSSALSIGGGAVPGISGPEQKYPSSLSNLSIRRRRDSVIVLAAKKKYIEYDYVVKKVTAKEVEELVMGKRKVPIIIDFYATWCGPCILMAQDLEMLAVEYEDNAMFVKVDTDDEYEFARDMQVRGLPTLYFISPDPSKDAIRTEGLIPQEMIRSCTKPAFNGLTFGWKTTPPYWPKLVAYGVMLLLAPVVDSILDAQKQHTYNKSTQTNQAKLTPGLYFQIKLHGFFLWASTGFLMPIGILVIRMSTRVECRKSLKILYYSHVILQITAVLLATGAAVLSIKNFKNSFSNTHQRVGLALYGLIWVQPLTGFLRPQRGAKLRSLWYTGHWLLGTAISFAGIINIYMGLHAYQTKTSRSTIHWTILFTTQVFIIAFIYLMQDRWDYIKKQGVILGDEQILPSEQIPSPAYSSQKELPSMP</sequence>
<evidence type="ECO:0000256" key="4">
    <source>
        <dbReference type="ARBA" id="ARBA00022528"/>
    </source>
</evidence>
<dbReference type="GO" id="GO:0016020">
    <property type="term" value="C:membrane"/>
    <property type="evidence" value="ECO:0007669"/>
    <property type="project" value="UniProtKB-SubCell"/>
</dbReference>
<evidence type="ECO:0000256" key="1">
    <source>
        <dbReference type="ARBA" id="ARBA00004229"/>
    </source>
</evidence>
<comment type="caution">
    <text evidence="21">The sequence shown here is derived from an EMBL/GenBank/DDBJ whole genome shotgun (WGS) entry which is preliminary data.</text>
</comment>
<keyword evidence="5" id="KW-0934">Plastid</keyword>
<dbReference type="Pfam" id="PF00085">
    <property type="entry name" value="Thioredoxin"/>
    <property type="match status" value="1"/>
</dbReference>
<dbReference type="Gene3D" id="1.20.120.1770">
    <property type="match status" value="1"/>
</dbReference>
<dbReference type="PROSITE" id="PS51352">
    <property type="entry name" value="THIOREDOXIN_2"/>
    <property type="match status" value="1"/>
</dbReference>
<evidence type="ECO:0000313" key="20">
    <source>
        <dbReference type="EMBL" id="KAG0458108.1"/>
    </source>
</evidence>
<dbReference type="EMBL" id="JADCNL010000012">
    <property type="protein sequence ID" value="KAG0458108.1"/>
    <property type="molecule type" value="Genomic_DNA"/>
</dbReference>
<reference evidence="22 23" key="1">
    <citation type="journal article" date="2020" name="Nat. Food">
        <title>A phased Vanilla planifolia genome enables genetic improvement of flavour and production.</title>
        <authorList>
            <person name="Hasing T."/>
            <person name="Tang H."/>
            <person name="Brym M."/>
            <person name="Khazi F."/>
            <person name="Huang T."/>
            <person name="Chambers A.H."/>
        </authorList>
    </citation>
    <scope>NUCLEOTIDE SEQUENCE [LARGE SCALE GENOMIC DNA]</scope>
    <source>
        <tissue evidence="21">Leaf</tissue>
    </source>
</reference>
<accession>A0A835PWR5</accession>
<evidence type="ECO:0000256" key="11">
    <source>
        <dbReference type="ARBA" id="ARBA00023136"/>
    </source>
</evidence>
<dbReference type="InterPro" id="IPR013766">
    <property type="entry name" value="Thioredoxin_domain"/>
</dbReference>
<dbReference type="GO" id="GO:0009507">
    <property type="term" value="C:chloroplast"/>
    <property type="evidence" value="ECO:0007669"/>
    <property type="project" value="UniProtKB-SubCell"/>
</dbReference>
<evidence type="ECO:0000256" key="14">
    <source>
        <dbReference type="ARBA" id="ARBA00024039"/>
    </source>
</evidence>
<keyword evidence="4" id="KW-0150">Chloroplast</keyword>
<dbReference type="CDD" id="cd08760">
    <property type="entry name" value="Cyt_b561_FRRS1_like"/>
    <property type="match status" value="1"/>
</dbReference>
<dbReference type="SMART" id="SM00665">
    <property type="entry name" value="B561"/>
    <property type="match status" value="1"/>
</dbReference>
<dbReference type="PANTHER" id="PTHR47834">
    <property type="entry name" value="THIOREDOXIN-LIKE PROTEIN CITRX, CHLOROPLASTIC"/>
    <property type="match status" value="1"/>
</dbReference>
<comment type="subcellular location">
    <subcellularLocation>
        <location evidence="2">Membrane</location>
    </subcellularLocation>
    <subcellularLocation>
        <location evidence="1">Plastid</location>
        <location evidence="1">Chloroplast</location>
    </subcellularLocation>
</comment>
<evidence type="ECO:0000259" key="18">
    <source>
        <dbReference type="PROSITE" id="PS50939"/>
    </source>
</evidence>
<feature type="transmembrane region" description="Helical" evidence="17">
    <location>
        <begin position="301"/>
        <end position="325"/>
    </location>
</feature>
<evidence type="ECO:0000256" key="13">
    <source>
        <dbReference type="ARBA" id="ARBA00023284"/>
    </source>
</evidence>
<evidence type="ECO:0000256" key="2">
    <source>
        <dbReference type="ARBA" id="ARBA00004370"/>
    </source>
</evidence>
<keyword evidence="9 17" id="KW-1133">Transmembrane helix</keyword>
<evidence type="ECO:0000313" key="22">
    <source>
        <dbReference type="Proteomes" id="UP000636800"/>
    </source>
</evidence>
<feature type="transmembrane region" description="Helical" evidence="17">
    <location>
        <begin position="270"/>
        <end position="289"/>
    </location>
</feature>
<evidence type="ECO:0000313" key="21">
    <source>
        <dbReference type="EMBL" id="KAG0459871.1"/>
    </source>
</evidence>
<dbReference type="Gene3D" id="3.40.30.10">
    <property type="entry name" value="Glutaredoxin"/>
    <property type="match status" value="1"/>
</dbReference>
<feature type="transmembrane region" description="Helical" evidence="17">
    <location>
        <begin position="403"/>
        <end position="422"/>
    </location>
</feature>
<evidence type="ECO:0000256" key="7">
    <source>
        <dbReference type="ARBA" id="ARBA00022946"/>
    </source>
</evidence>
<organism evidence="21 23">
    <name type="scientific">Vanilla planifolia</name>
    <name type="common">Vanilla</name>
    <dbReference type="NCBI Taxonomy" id="51239"/>
    <lineage>
        <taxon>Eukaryota</taxon>
        <taxon>Viridiplantae</taxon>
        <taxon>Streptophyta</taxon>
        <taxon>Embryophyta</taxon>
        <taxon>Tracheophyta</taxon>
        <taxon>Spermatophyta</taxon>
        <taxon>Magnoliopsida</taxon>
        <taxon>Liliopsida</taxon>
        <taxon>Asparagales</taxon>
        <taxon>Orchidaceae</taxon>
        <taxon>Vanilloideae</taxon>
        <taxon>Vanilleae</taxon>
        <taxon>Vanilla</taxon>
    </lineage>
</organism>
<keyword evidence="11 17" id="KW-0472">Membrane</keyword>
<dbReference type="FunFam" id="3.40.30.10:FF:000149">
    <property type="entry name" value="Thioredoxin-like protein CITRX, chloroplastic"/>
    <property type="match status" value="1"/>
</dbReference>
<dbReference type="GO" id="GO:0009657">
    <property type="term" value="P:plastid organization"/>
    <property type="evidence" value="ECO:0007669"/>
    <property type="project" value="TreeGrafter"/>
</dbReference>
<dbReference type="Proteomes" id="UP000639772">
    <property type="component" value="Chromosome 12"/>
</dbReference>
<dbReference type="AlphaFoldDB" id="A0A835PWR5"/>
<dbReference type="InterPro" id="IPR036249">
    <property type="entry name" value="Thioredoxin-like_sf"/>
</dbReference>
<evidence type="ECO:0000313" key="23">
    <source>
        <dbReference type="Proteomes" id="UP000639772"/>
    </source>
</evidence>
<evidence type="ECO:0000256" key="16">
    <source>
        <dbReference type="ARBA" id="ARBA00078686"/>
    </source>
</evidence>
<dbReference type="CDD" id="cd02947">
    <property type="entry name" value="TRX_family"/>
    <property type="match status" value="1"/>
</dbReference>
<dbReference type="PANTHER" id="PTHR47834:SF2">
    <property type="entry name" value="THIOREDOXIN-LIKE PROTEIN CITRX, CHLOROPLASTIC"/>
    <property type="match status" value="1"/>
</dbReference>
<dbReference type="EMBL" id="JADCNM010000012">
    <property type="protein sequence ID" value="KAG0459871.1"/>
    <property type="molecule type" value="Genomic_DNA"/>
</dbReference>
<dbReference type="OrthoDB" id="2121326at2759"/>
<evidence type="ECO:0000256" key="12">
    <source>
        <dbReference type="ARBA" id="ARBA00023157"/>
    </source>
</evidence>
<dbReference type="GO" id="GO:0009579">
    <property type="term" value="C:thylakoid"/>
    <property type="evidence" value="ECO:0007669"/>
    <property type="project" value="TreeGrafter"/>
</dbReference>
<name>A0A835PWR5_VANPL</name>